<dbReference type="Gramene" id="OIT39596">
    <property type="protein sequence ID" value="OIT39596"/>
    <property type="gene ID" value="A4A49_24254"/>
</dbReference>
<dbReference type="PANTHER" id="PTHR11817">
    <property type="entry name" value="PYRUVATE KINASE"/>
    <property type="match status" value="1"/>
</dbReference>
<organism evidence="1 2">
    <name type="scientific">Nicotiana attenuata</name>
    <name type="common">Coyote tobacco</name>
    <dbReference type="NCBI Taxonomy" id="49451"/>
    <lineage>
        <taxon>Eukaryota</taxon>
        <taxon>Viridiplantae</taxon>
        <taxon>Streptophyta</taxon>
        <taxon>Embryophyta</taxon>
        <taxon>Tracheophyta</taxon>
        <taxon>Spermatophyta</taxon>
        <taxon>Magnoliopsida</taxon>
        <taxon>eudicotyledons</taxon>
        <taxon>Gunneridae</taxon>
        <taxon>Pentapetalae</taxon>
        <taxon>asterids</taxon>
        <taxon>lamiids</taxon>
        <taxon>Solanales</taxon>
        <taxon>Solanaceae</taxon>
        <taxon>Nicotianoideae</taxon>
        <taxon>Nicotianeae</taxon>
        <taxon>Nicotiana</taxon>
    </lineage>
</organism>
<dbReference type="Gene3D" id="2.40.33.10">
    <property type="entry name" value="PK beta-barrel domain-like"/>
    <property type="match status" value="1"/>
</dbReference>
<dbReference type="EMBL" id="MJEQ01000091">
    <property type="protein sequence ID" value="OIT39596.1"/>
    <property type="molecule type" value="Genomic_DNA"/>
</dbReference>
<comment type="caution">
    <text evidence="1">The sequence shown here is derived from an EMBL/GenBank/DDBJ whole genome shotgun (WGS) entry which is preliminary data.</text>
</comment>
<accession>A0A314LDE2</accession>
<dbReference type="GO" id="GO:0004743">
    <property type="term" value="F:pyruvate kinase activity"/>
    <property type="evidence" value="ECO:0007669"/>
    <property type="project" value="InterPro"/>
</dbReference>
<proteinExistence type="predicted"/>
<protein>
    <submittedName>
        <fullName evidence="1">Pyruvate kinase 2, cytosolic</fullName>
    </submittedName>
</protein>
<dbReference type="SMR" id="A0A314LDE2"/>
<dbReference type="FunFam" id="2.40.33.10:FF:000004">
    <property type="entry name" value="Pyruvate kinase"/>
    <property type="match status" value="1"/>
</dbReference>
<dbReference type="InterPro" id="IPR001697">
    <property type="entry name" value="Pyr_Knase"/>
</dbReference>
<evidence type="ECO:0000313" key="2">
    <source>
        <dbReference type="Proteomes" id="UP000187609"/>
    </source>
</evidence>
<dbReference type="STRING" id="49451.A0A314LDE2"/>
<gene>
    <name evidence="1" type="ORF">A4A49_24254</name>
</gene>
<keyword evidence="1" id="KW-0418">Kinase</keyword>
<reference evidence="1" key="1">
    <citation type="submission" date="2016-11" db="EMBL/GenBank/DDBJ databases">
        <title>The genome of Nicotiana attenuata.</title>
        <authorList>
            <person name="Xu S."/>
            <person name="Brockmoeller T."/>
            <person name="Gaquerel E."/>
            <person name="Navarro A."/>
            <person name="Kuhl H."/>
            <person name="Gase K."/>
            <person name="Ling Z."/>
            <person name="Zhou W."/>
            <person name="Kreitzer C."/>
            <person name="Stanke M."/>
            <person name="Tang H."/>
            <person name="Lyons E."/>
            <person name="Pandey P."/>
            <person name="Pandey S.P."/>
            <person name="Timmermann B."/>
            <person name="Baldwin I.T."/>
        </authorList>
    </citation>
    <scope>NUCLEOTIDE SEQUENCE [LARGE SCALE GENOMIC DNA]</scope>
    <source>
        <strain evidence="1">UT</strain>
    </source>
</reference>
<dbReference type="GO" id="GO:0030955">
    <property type="term" value="F:potassium ion binding"/>
    <property type="evidence" value="ECO:0007669"/>
    <property type="project" value="InterPro"/>
</dbReference>
<dbReference type="GO" id="GO:0016301">
    <property type="term" value="F:kinase activity"/>
    <property type="evidence" value="ECO:0007669"/>
    <property type="project" value="UniProtKB-KW"/>
</dbReference>
<dbReference type="AlphaFoldDB" id="A0A314LDE2"/>
<dbReference type="SUPFAM" id="SSF50800">
    <property type="entry name" value="PK beta-barrel domain-like"/>
    <property type="match status" value="1"/>
</dbReference>
<name>A0A314LDE2_NICAT</name>
<dbReference type="GO" id="GO:0000287">
    <property type="term" value="F:magnesium ion binding"/>
    <property type="evidence" value="ECO:0007669"/>
    <property type="project" value="InterPro"/>
</dbReference>
<keyword evidence="1" id="KW-0808">Transferase</keyword>
<sequence length="97" mass="10707">MLDTAGPELQVVNKSEQPISLKVDATVTLTPDEGQESSSDVFPINFGGLYKAVKKGDTIFIGQYLFTGSETMSVWLEDTFKRSLEEFIQSEPIDDQG</sequence>
<keyword evidence="1" id="KW-0670">Pyruvate</keyword>
<evidence type="ECO:0000313" key="1">
    <source>
        <dbReference type="EMBL" id="OIT39596.1"/>
    </source>
</evidence>
<keyword evidence="2" id="KW-1185">Reference proteome</keyword>
<dbReference type="InterPro" id="IPR015806">
    <property type="entry name" value="Pyrv_Knase_insert_dom_sf"/>
</dbReference>
<dbReference type="Proteomes" id="UP000187609">
    <property type="component" value="Unassembled WGS sequence"/>
</dbReference>
<dbReference type="InterPro" id="IPR011037">
    <property type="entry name" value="Pyrv_Knase-like_insert_dom_sf"/>
</dbReference>